<gene>
    <name evidence="3" type="ORF">EV385_0073</name>
</gene>
<dbReference type="OrthoDB" id="9777306at2"/>
<accession>A0A4Q7ZCJ2</accession>
<dbReference type="InterPro" id="IPR000917">
    <property type="entry name" value="Sulfatase_N"/>
</dbReference>
<dbReference type="Proteomes" id="UP000292564">
    <property type="component" value="Unassembled WGS sequence"/>
</dbReference>
<name>A0A4Q7ZCJ2_9ACTN</name>
<evidence type="ECO:0000256" key="1">
    <source>
        <dbReference type="SAM" id="SignalP"/>
    </source>
</evidence>
<dbReference type="PANTHER" id="PTHR43108">
    <property type="entry name" value="N-ACETYLGLUCOSAMINE-6-SULFATASE FAMILY MEMBER"/>
    <property type="match status" value="1"/>
</dbReference>
<reference evidence="3 4" key="1">
    <citation type="submission" date="2019-02" db="EMBL/GenBank/DDBJ databases">
        <title>Sequencing the genomes of 1000 actinobacteria strains.</title>
        <authorList>
            <person name="Klenk H.-P."/>
        </authorList>
    </citation>
    <scope>NUCLEOTIDE SEQUENCE [LARGE SCALE GENOMIC DNA]</scope>
    <source>
        <strain evidence="3 4">DSM 45162</strain>
    </source>
</reference>
<dbReference type="Gene3D" id="3.40.720.10">
    <property type="entry name" value="Alkaline Phosphatase, subunit A"/>
    <property type="match status" value="1"/>
</dbReference>
<protein>
    <submittedName>
        <fullName evidence="3">Arylsulfatase A-like enzyme</fullName>
    </submittedName>
</protein>
<dbReference type="AlphaFoldDB" id="A0A4Q7ZCJ2"/>
<dbReference type="SUPFAM" id="SSF53649">
    <property type="entry name" value="Alkaline phosphatase-like"/>
    <property type="match status" value="1"/>
</dbReference>
<dbReference type="EMBL" id="SHKY01000001">
    <property type="protein sequence ID" value="RZU48360.1"/>
    <property type="molecule type" value="Genomic_DNA"/>
</dbReference>
<proteinExistence type="predicted"/>
<keyword evidence="1" id="KW-0732">Signal</keyword>
<evidence type="ECO:0000313" key="4">
    <source>
        <dbReference type="Proteomes" id="UP000292564"/>
    </source>
</evidence>
<feature type="signal peptide" evidence="1">
    <location>
        <begin position="1"/>
        <end position="41"/>
    </location>
</feature>
<dbReference type="Pfam" id="PF00884">
    <property type="entry name" value="Sulfatase"/>
    <property type="match status" value="1"/>
</dbReference>
<organism evidence="3 4">
    <name type="scientific">Krasilnikovia cinnamomea</name>
    <dbReference type="NCBI Taxonomy" id="349313"/>
    <lineage>
        <taxon>Bacteria</taxon>
        <taxon>Bacillati</taxon>
        <taxon>Actinomycetota</taxon>
        <taxon>Actinomycetes</taxon>
        <taxon>Micromonosporales</taxon>
        <taxon>Micromonosporaceae</taxon>
        <taxon>Krasilnikovia</taxon>
    </lineage>
</organism>
<dbReference type="PANTHER" id="PTHR43108:SF8">
    <property type="entry name" value="SD21168P"/>
    <property type="match status" value="1"/>
</dbReference>
<feature type="chain" id="PRO_5020698252" evidence="1">
    <location>
        <begin position="42"/>
        <end position="463"/>
    </location>
</feature>
<comment type="caution">
    <text evidence="3">The sequence shown here is derived from an EMBL/GenBank/DDBJ whole genome shotgun (WGS) entry which is preliminary data.</text>
</comment>
<keyword evidence="4" id="KW-1185">Reference proteome</keyword>
<sequence>MVYMGHLVQNGNAARIVRRAVAGCAAAACVAALTGPPPAGAITAQAPNTRPNILILLMDDTRTGMTWVMPKATAWMADGGTYFPKAVVTTPSCCPSRSSILSGRYAHNTRVIQQSGIGNYDHNKTLQHDLKAAGYRTAAVGKLFNNWNIHLKPPHFDNYALGAGYNNAFFDVDGKGVTAPYGTTFIGQQVNRYLDAYERTDSKPWFIFAGFTAPHAPFTPEPKYANLSYPWSGNPAVAETDRSDKPAYVRNFNQTLAQGAATRQAMLRTLRSVDDAVDVIHQRLDALGESNTLVFLLSDNGKFFSEHKLLEKFMPYLQAAQVPFYMRWPGHLPNAQDNRLAANIDLTPTALAAAGLTPSYRYDGRNLLAPGGRDRLLFEYWRDPDNGAGIPTWAATYVAGRYQYTETYGTGGAVVFREYYNLATDPWQLTNVFNDGKPGNEPAIAPLSTALKAQRTCVGSACP</sequence>
<evidence type="ECO:0000259" key="2">
    <source>
        <dbReference type="Pfam" id="PF00884"/>
    </source>
</evidence>
<feature type="domain" description="Sulfatase N-terminal" evidence="2">
    <location>
        <begin position="51"/>
        <end position="355"/>
    </location>
</feature>
<dbReference type="InterPro" id="IPR017850">
    <property type="entry name" value="Alkaline_phosphatase_core_sf"/>
</dbReference>
<evidence type="ECO:0000313" key="3">
    <source>
        <dbReference type="EMBL" id="RZU48360.1"/>
    </source>
</evidence>